<reference evidence="15 16" key="1">
    <citation type="submission" date="2020-01" db="EMBL/GenBank/DDBJ databases">
        <title>Identification and distribution of gene clusters putatively required for synthesis of sphingolipid metabolism inhibitors in phylogenetically diverse species of the filamentous fungus Fusarium.</title>
        <authorList>
            <person name="Kim H.-S."/>
            <person name="Busman M."/>
            <person name="Brown D.W."/>
            <person name="Divon H."/>
            <person name="Uhlig S."/>
            <person name="Proctor R.H."/>
        </authorList>
    </citation>
    <scope>NUCLEOTIDE SEQUENCE [LARGE SCALE GENOMIC DNA]</scope>
    <source>
        <strain evidence="15 16">NRRL 20459</strain>
    </source>
</reference>
<dbReference type="InterPro" id="IPR002067">
    <property type="entry name" value="MCP"/>
</dbReference>
<keyword evidence="10 11" id="KW-0472">Membrane</keyword>
<evidence type="ECO:0000256" key="7">
    <source>
        <dbReference type="ARBA" id="ARBA00022792"/>
    </source>
</evidence>
<dbReference type="InterPro" id="IPR018108">
    <property type="entry name" value="MCP_transmembrane"/>
</dbReference>
<comment type="caution">
    <text evidence="15">The sequence shown here is derived from an EMBL/GenBank/DDBJ whole genome shotgun (WGS) entry which is preliminary data.</text>
</comment>
<evidence type="ECO:0000256" key="3">
    <source>
        <dbReference type="ARBA" id="ARBA00021935"/>
    </source>
</evidence>
<keyword evidence="6" id="KW-0677">Repeat</keyword>
<dbReference type="Proteomes" id="UP000554235">
    <property type="component" value="Unassembled WGS sequence"/>
</dbReference>
<evidence type="ECO:0000256" key="10">
    <source>
        <dbReference type="ARBA" id="ARBA00023136"/>
    </source>
</evidence>
<evidence type="ECO:0000256" key="2">
    <source>
        <dbReference type="ARBA" id="ARBA00004448"/>
    </source>
</evidence>
<dbReference type="GO" id="GO:0005743">
    <property type="term" value="C:mitochondrial inner membrane"/>
    <property type="evidence" value="ECO:0007669"/>
    <property type="project" value="UniProtKB-SubCell"/>
</dbReference>
<feature type="transmembrane region" description="Helical" evidence="14">
    <location>
        <begin position="430"/>
        <end position="452"/>
    </location>
</feature>
<dbReference type="PANTHER" id="PTHR24089">
    <property type="entry name" value="SOLUTE CARRIER FAMILY 25"/>
    <property type="match status" value="1"/>
</dbReference>
<evidence type="ECO:0000256" key="6">
    <source>
        <dbReference type="ARBA" id="ARBA00022737"/>
    </source>
</evidence>
<dbReference type="EMBL" id="JAADYS010001120">
    <property type="protein sequence ID" value="KAF4464954.1"/>
    <property type="molecule type" value="Genomic_DNA"/>
</dbReference>
<sequence>MWGKPAVGVLGHSAAPTTERRFNDVPPAADSRGNSAASPKPPVSELIPRNRETSLPPCTLCLWNPGERANIRAHAETRPLLLRLCRGMSRHGSAEALRKSHKEPPVCPTDDEAVTPKRKTQSFDYVWRSGVAGGFAGSAAKTVVAPLDRVKILFQASNPRFAKYTGSWFGVATAMKDIYRYEGATGLYRGHSATLLRIFPYAGIKFLAYEQIRAIIIPHKSHETPMRRLVSGSLAGVTSVFFTYPLEVIRVRLAFETKREGHSSLSSICRQIYNEQPVQKSATARLPNAPVPVTAAAEAAAATVEAGAPRTGLVNFYRGFTPTLLGMVPYAGVSFLTHDTVGDIMRSPAFEKYTTLPKKQNHPPGKPAPLRSWAELCSGGIAGLISQTASYPLEVIRRRMQVGGAVGDGRRLRIGETASMIFRERGIPGFYVGLTIGYVKVIPMVAIGFYTYERMKLVFGI</sequence>
<dbReference type="AlphaFoldDB" id="A0A8H4P756"/>
<dbReference type="PRINTS" id="PR00926">
    <property type="entry name" value="MITOCARRIER"/>
</dbReference>
<evidence type="ECO:0000256" key="5">
    <source>
        <dbReference type="ARBA" id="ARBA00022692"/>
    </source>
</evidence>
<feature type="repeat" description="Solcar" evidence="11">
    <location>
        <begin position="223"/>
        <end position="344"/>
    </location>
</feature>
<dbReference type="PROSITE" id="PS50920">
    <property type="entry name" value="SOLCAR"/>
    <property type="match status" value="3"/>
</dbReference>
<evidence type="ECO:0000313" key="15">
    <source>
        <dbReference type="EMBL" id="KAF4464954.1"/>
    </source>
</evidence>
<keyword evidence="16" id="KW-1185">Reference proteome</keyword>
<keyword evidence="8 14" id="KW-1133">Transmembrane helix</keyword>
<dbReference type="Pfam" id="PF00153">
    <property type="entry name" value="Mito_carr"/>
    <property type="match status" value="4"/>
</dbReference>
<dbReference type="GO" id="GO:0055085">
    <property type="term" value="P:transmembrane transport"/>
    <property type="evidence" value="ECO:0007669"/>
    <property type="project" value="InterPro"/>
</dbReference>
<feature type="repeat" description="Solcar" evidence="11">
    <location>
        <begin position="370"/>
        <end position="458"/>
    </location>
</feature>
<evidence type="ECO:0000256" key="9">
    <source>
        <dbReference type="ARBA" id="ARBA00023128"/>
    </source>
</evidence>
<accession>A0A8H4P756</accession>
<keyword evidence="9" id="KW-0496">Mitochondrion</keyword>
<gene>
    <name evidence="15" type="ORF">FALBO_8221</name>
</gene>
<evidence type="ECO:0000256" key="4">
    <source>
        <dbReference type="ARBA" id="ARBA00022448"/>
    </source>
</evidence>
<comment type="function">
    <text evidence="1">Mitochondrial transporter that mediates uptake of thiamine pyrophosphate (ThPP) into mitochondria.</text>
</comment>
<name>A0A8H4P756_9HYPO</name>
<evidence type="ECO:0000256" key="1">
    <source>
        <dbReference type="ARBA" id="ARBA00002238"/>
    </source>
</evidence>
<organism evidence="15 16">
    <name type="scientific">Fusarium albosuccineum</name>
    <dbReference type="NCBI Taxonomy" id="1237068"/>
    <lineage>
        <taxon>Eukaryota</taxon>
        <taxon>Fungi</taxon>
        <taxon>Dikarya</taxon>
        <taxon>Ascomycota</taxon>
        <taxon>Pezizomycotina</taxon>
        <taxon>Sordariomycetes</taxon>
        <taxon>Hypocreomycetidae</taxon>
        <taxon>Hypocreales</taxon>
        <taxon>Nectriaceae</taxon>
        <taxon>Fusarium</taxon>
        <taxon>Fusarium decemcellulare species complex</taxon>
    </lineage>
</organism>
<proteinExistence type="inferred from homology"/>
<comment type="similarity">
    <text evidence="12">Belongs to the mitochondrial carrier (TC 2.A.29) family.</text>
</comment>
<keyword evidence="4 12" id="KW-0813">Transport</keyword>
<evidence type="ECO:0000256" key="14">
    <source>
        <dbReference type="SAM" id="Phobius"/>
    </source>
</evidence>
<keyword evidence="7" id="KW-0999">Mitochondrion inner membrane</keyword>
<dbReference type="OrthoDB" id="270584at2759"/>
<feature type="repeat" description="Solcar" evidence="11">
    <location>
        <begin position="124"/>
        <end position="215"/>
    </location>
</feature>
<evidence type="ECO:0000256" key="8">
    <source>
        <dbReference type="ARBA" id="ARBA00022989"/>
    </source>
</evidence>
<dbReference type="Gene3D" id="1.50.40.10">
    <property type="entry name" value="Mitochondrial carrier domain"/>
    <property type="match status" value="1"/>
</dbReference>
<evidence type="ECO:0000256" key="11">
    <source>
        <dbReference type="PROSITE-ProRule" id="PRU00282"/>
    </source>
</evidence>
<keyword evidence="5 11" id="KW-0812">Transmembrane</keyword>
<evidence type="ECO:0000256" key="13">
    <source>
        <dbReference type="SAM" id="MobiDB-lite"/>
    </source>
</evidence>
<dbReference type="SUPFAM" id="SSF103506">
    <property type="entry name" value="Mitochondrial carrier"/>
    <property type="match status" value="1"/>
</dbReference>
<evidence type="ECO:0000256" key="12">
    <source>
        <dbReference type="RuleBase" id="RU000488"/>
    </source>
</evidence>
<comment type="subcellular location">
    <subcellularLocation>
        <location evidence="2">Mitochondrion inner membrane</location>
        <topology evidence="2">Multi-pass membrane protein</topology>
    </subcellularLocation>
</comment>
<evidence type="ECO:0000313" key="16">
    <source>
        <dbReference type="Proteomes" id="UP000554235"/>
    </source>
</evidence>
<protein>
    <recommendedName>
        <fullName evidence="3">Mitochondrial thiamine pyrophosphate carrier 1</fullName>
    </recommendedName>
</protein>
<dbReference type="InterPro" id="IPR023395">
    <property type="entry name" value="MCP_dom_sf"/>
</dbReference>
<feature type="region of interest" description="Disordered" evidence="13">
    <location>
        <begin position="1"/>
        <end position="51"/>
    </location>
</feature>